<dbReference type="InterPro" id="IPR025150">
    <property type="entry name" value="GH123_cat"/>
</dbReference>
<evidence type="ECO:0000259" key="1">
    <source>
        <dbReference type="Pfam" id="PF13320"/>
    </source>
</evidence>
<accession>A0A0R1N2N5</accession>
<evidence type="ECO:0000313" key="2">
    <source>
        <dbReference type="EMBL" id="KRL14487.1"/>
    </source>
</evidence>
<dbReference type="EMBL" id="AZEC01000001">
    <property type="protein sequence ID" value="KRL14487.1"/>
    <property type="molecule type" value="Genomic_DNA"/>
</dbReference>
<dbReference type="AlphaFoldDB" id="A0A0R1N2N5"/>
<organism evidence="2 3">
    <name type="scientific">Schleiferilactobacillus perolens DSM 12744</name>
    <dbReference type="NCBI Taxonomy" id="1423792"/>
    <lineage>
        <taxon>Bacteria</taxon>
        <taxon>Bacillati</taxon>
        <taxon>Bacillota</taxon>
        <taxon>Bacilli</taxon>
        <taxon>Lactobacillales</taxon>
        <taxon>Lactobacillaceae</taxon>
        <taxon>Schleiferilactobacillus</taxon>
    </lineage>
</organism>
<protein>
    <recommendedName>
        <fullName evidence="1">Glycoside hydrolase 123 catalytic domain-containing protein</fullName>
    </recommendedName>
</protein>
<dbReference type="Proteomes" id="UP000051330">
    <property type="component" value="Unassembled WGS sequence"/>
</dbReference>
<evidence type="ECO:0000313" key="3">
    <source>
        <dbReference type="Proteomes" id="UP000051330"/>
    </source>
</evidence>
<proteinExistence type="predicted"/>
<feature type="domain" description="Glycoside hydrolase 123 catalytic" evidence="1">
    <location>
        <begin position="181"/>
        <end position="518"/>
    </location>
</feature>
<comment type="caution">
    <text evidence="2">The sequence shown here is derived from an EMBL/GenBank/DDBJ whole genome shotgun (WGS) entry which is preliminary data.</text>
</comment>
<sequence>MDQQKETSILQVIPVLESYTASTALAQEVPQAVDTIRALKGSTGAFQLLLHGDQTSHFVLDTQYSLPDALDIPIFRISINSPLPVSAHFLDYYRGEGEVEYADKLTEVTAQTYSADRYTPIYIEMPLGKKVKSGDYPVEVSVYQAGIIGTEKRIKAIKLTVSVIDYQLPEDVTADFDLDIWQQPSNLARMFKVPLWSDAHFRLIDQMAHMMAKMGQKAVTVIAGEIPWKGWFSYIIKDYPANLYEYSMVRVIRQVDGKLSCDYSALDRYVETFFAAGVKDYIDVFGLLGVWTPPFFPLIKTADYPEPLVVRYYDERQQSFTFVQDQDLLREYLRQLFNHFKQQGWWGKVRLFADEPQPAQVTTFKASIRALKAIDSSVQIKVAMDKEEVLADLIDQVDYPALSFYTASRHGKEIEKTHPGRTQFYICNYPERPNTYLHSSLLEARMQGPVAYMMGMNGLLRWAFNCWPENARKDIRYNVSSLPIGDLCLCHPGDNGNILPSMRMQALHRGLEDYWLLKQAEKVDQPRVKKALATLVGSDDPGLWMTDRHHTAPEVFHQTAADFDRFRQVLLEILTV</sequence>
<name>A0A0R1N2N5_9LACO</name>
<dbReference type="PATRIC" id="fig|1423792.3.peg.138"/>
<reference evidence="2 3" key="1">
    <citation type="journal article" date="2015" name="Genome Announc.">
        <title>Expanding the biotechnology potential of lactobacilli through comparative genomics of 213 strains and associated genera.</title>
        <authorList>
            <person name="Sun Z."/>
            <person name="Harris H.M."/>
            <person name="McCann A."/>
            <person name="Guo C."/>
            <person name="Argimon S."/>
            <person name="Zhang W."/>
            <person name="Yang X."/>
            <person name="Jeffery I.B."/>
            <person name="Cooney J.C."/>
            <person name="Kagawa T.F."/>
            <person name="Liu W."/>
            <person name="Song Y."/>
            <person name="Salvetti E."/>
            <person name="Wrobel A."/>
            <person name="Rasinkangas P."/>
            <person name="Parkhill J."/>
            <person name="Rea M.C."/>
            <person name="O'Sullivan O."/>
            <person name="Ritari J."/>
            <person name="Douillard F.P."/>
            <person name="Paul Ross R."/>
            <person name="Yang R."/>
            <person name="Briner A.E."/>
            <person name="Felis G.E."/>
            <person name="de Vos W.M."/>
            <person name="Barrangou R."/>
            <person name="Klaenhammer T.R."/>
            <person name="Caufield P.W."/>
            <person name="Cui Y."/>
            <person name="Zhang H."/>
            <person name="O'Toole P.W."/>
        </authorList>
    </citation>
    <scope>NUCLEOTIDE SEQUENCE [LARGE SCALE GENOMIC DNA]</scope>
    <source>
        <strain evidence="2 3">DSM 12744</strain>
    </source>
</reference>
<keyword evidence="3" id="KW-1185">Reference proteome</keyword>
<dbReference type="STRING" id="1423792.FD09_GL000135"/>
<dbReference type="Pfam" id="PF13320">
    <property type="entry name" value="GH123_cat"/>
    <property type="match status" value="1"/>
</dbReference>
<gene>
    <name evidence="2" type="ORF">FD09_GL000135</name>
</gene>